<name>A0A100I3H8_ASPNG</name>
<gene>
    <name evidence="2" type="ORF">ABL_00068</name>
</gene>
<evidence type="ECO:0000313" key="2">
    <source>
        <dbReference type="EMBL" id="GAQ33251.1"/>
    </source>
</evidence>
<dbReference type="VEuPathDB" id="FungiDB:M747DRAFT_295407"/>
<sequence>MRLLLFAPYLCLLGSAQAFSLGTKCLEALNTMATVPSRYVSNIERDLCSIGCKPQPADWDAAFDTVIKKVIQDGAQYTGIDDPKGQAAFENYLKDIFQEINKKCGDLLGDDNICSDTEKTAAAKQCANDNAKWAATKSALKLVGYMSEDRCEKVSNYLKSDQLWDKDLPSRAQVYMQNCKEEL</sequence>
<accession>A0A100I3H8</accession>
<protein>
    <submittedName>
        <fullName evidence="2">Uncharacterized protein</fullName>
    </submittedName>
</protein>
<dbReference type="Proteomes" id="UP000068243">
    <property type="component" value="Unassembled WGS sequence"/>
</dbReference>
<comment type="caution">
    <text evidence="2">The sequence shown here is derived from an EMBL/GenBank/DDBJ whole genome shotgun (WGS) entry which is preliminary data.</text>
</comment>
<organism evidence="2 3">
    <name type="scientific">Aspergillus niger</name>
    <dbReference type="NCBI Taxonomy" id="5061"/>
    <lineage>
        <taxon>Eukaryota</taxon>
        <taxon>Fungi</taxon>
        <taxon>Dikarya</taxon>
        <taxon>Ascomycota</taxon>
        <taxon>Pezizomycotina</taxon>
        <taxon>Eurotiomycetes</taxon>
        <taxon>Eurotiomycetidae</taxon>
        <taxon>Eurotiales</taxon>
        <taxon>Aspergillaceae</taxon>
        <taxon>Aspergillus</taxon>
        <taxon>Aspergillus subgen. Circumdati</taxon>
    </lineage>
</organism>
<feature type="chain" id="PRO_5007087122" evidence="1">
    <location>
        <begin position="19"/>
        <end position="183"/>
    </location>
</feature>
<keyword evidence="1" id="KW-0732">Signal</keyword>
<evidence type="ECO:0000256" key="1">
    <source>
        <dbReference type="SAM" id="SignalP"/>
    </source>
</evidence>
<dbReference type="VEuPathDB" id="FungiDB:ASPNIDRAFT2_1181804"/>
<dbReference type="EMBL" id="BCMY01000001">
    <property type="protein sequence ID" value="GAQ33251.1"/>
    <property type="molecule type" value="Genomic_DNA"/>
</dbReference>
<dbReference type="VEuPathDB" id="FungiDB:An12g02680"/>
<dbReference type="VEuPathDB" id="FungiDB:ATCC64974_21420"/>
<feature type="signal peptide" evidence="1">
    <location>
        <begin position="1"/>
        <end position="18"/>
    </location>
</feature>
<dbReference type="AlphaFoldDB" id="A0A100I3H8"/>
<dbReference type="OMA" id="DNAKWAA"/>
<evidence type="ECO:0000313" key="3">
    <source>
        <dbReference type="Proteomes" id="UP000068243"/>
    </source>
</evidence>
<dbReference type="OrthoDB" id="4389293at2759"/>
<reference evidence="3" key="1">
    <citation type="journal article" date="2016" name="Genome Announc.">
        <title>Draft genome sequence of Aspergillus niger strain An76.</title>
        <authorList>
            <person name="Gong W."/>
            <person name="Cheng Z."/>
            <person name="Zhang H."/>
            <person name="Liu L."/>
            <person name="Gao P."/>
            <person name="Wang L."/>
        </authorList>
    </citation>
    <scope>NUCLEOTIDE SEQUENCE [LARGE SCALE GENOMIC DNA]</scope>
    <source>
        <strain evidence="3">An76</strain>
    </source>
</reference>
<proteinExistence type="predicted"/>